<proteinExistence type="inferred from homology"/>
<evidence type="ECO:0000313" key="9">
    <source>
        <dbReference type="Proteomes" id="UP000136581"/>
    </source>
</evidence>
<dbReference type="KEGG" id="vg:918595"/>
<name>Q9DHL0_YLDV</name>
<dbReference type="GeneID" id="918595"/>
<sequence length="170" mass="18395">MADKKLARSSYDDYIETINKLTPQLRTILAHISGEQQGARTNLVNKESSSDEISAGTTYSKLKTKKSTKGQISTKSSGAPLRKKTVFGYGEPPQIMQAVTNGGKIVYGTVKEGKLEVQGMVGEVNQDLLGIESVNAGKKVTKRQSTKKLIKGGLHKSEPVNDCCSEFGMK</sequence>
<dbReference type="OrthoDB" id="15404at10239"/>
<dbReference type="GO" id="GO:0044423">
    <property type="term" value="C:virion component"/>
    <property type="evidence" value="ECO:0007669"/>
    <property type="project" value="UniProtKB-KW"/>
</dbReference>
<organismHost>
    <name type="scientific">Simiiformes</name>
    <dbReference type="NCBI Taxonomy" id="314293"/>
</organismHost>
<keyword evidence="9" id="KW-1185">Reference proteome</keyword>
<dbReference type="Pfam" id="PF04651">
    <property type="entry name" value="Pox_A12"/>
    <property type="match status" value="1"/>
</dbReference>
<comment type="function">
    <text evidence="4">Component of the virion core that undergoes proteolytic processing during the immature virion (IV) to mature virion (MV) transition. Essential for the formation of a structurally normal core.</text>
</comment>
<dbReference type="RefSeq" id="NP_073488.1">
    <property type="nucleotide sequence ID" value="NC_002642.1"/>
</dbReference>
<dbReference type="EMBL" id="AJ293568">
    <property type="protein sequence ID" value="CAC21341.1"/>
    <property type="molecule type" value="Genomic_DNA"/>
</dbReference>
<evidence type="ECO:0000313" key="8">
    <source>
        <dbReference type="EMBL" id="CAC21341.1"/>
    </source>
</evidence>
<keyword evidence="2" id="KW-0946">Virion</keyword>
<dbReference type="Proteomes" id="UP000136581">
    <property type="component" value="Segment"/>
</dbReference>
<protein>
    <recommendedName>
        <fullName evidence="6">25 kDa core protein OPG138</fullName>
    </recommendedName>
</protein>
<evidence type="ECO:0000256" key="4">
    <source>
        <dbReference type="ARBA" id="ARBA00024862"/>
    </source>
</evidence>
<accession>Q9DHL0</accession>
<evidence type="ECO:0000256" key="5">
    <source>
        <dbReference type="ARBA" id="ARBA00034774"/>
    </source>
</evidence>
<evidence type="ECO:0000256" key="3">
    <source>
        <dbReference type="ARBA" id="ARBA00022921"/>
    </source>
</evidence>
<comment type="similarity">
    <text evidence="5">Belongs to the orthopoxvirus OPG138 family.</text>
</comment>
<comment type="subcellular location">
    <subcellularLocation>
        <location evidence="1">Virion</location>
    </subcellularLocation>
</comment>
<gene>
    <name evidence="8" type="primary">103L</name>
</gene>
<dbReference type="InterPro" id="IPR006744">
    <property type="entry name" value="Poxvirus_A12"/>
</dbReference>
<evidence type="ECO:0000256" key="1">
    <source>
        <dbReference type="ARBA" id="ARBA00004328"/>
    </source>
</evidence>
<organismHost>
    <name type="scientific">Homo sapiens</name>
    <name type="common">Human</name>
    <dbReference type="NCBI Taxonomy" id="9606"/>
</organismHost>
<feature type="region of interest" description="Disordered" evidence="7">
    <location>
        <begin position="64"/>
        <end position="84"/>
    </location>
</feature>
<evidence type="ECO:0000256" key="7">
    <source>
        <dbReference type="SAM" id="MobiDB-lite"/>
    </source>
</evidence>
<organism evidence="8 9">
    <name type="scientific">Yaba-like disease virus</name>
    <name type="common">YLDV</name>
    <dbReference type="NCBI Taxonomy" id="132475"/>
    <lineage>
        <taxon>Viruses</taxon>
        <taxon>Varidnaviria</taxon>
        <taxon>Bamfordvirae</taxon>
        <taxon>Nucleocytoviricota</taxon>
        <taxon>Pokkesviricetes</taxon>
        <taxon>Chitovirales</taxon>
        <taxon>Poxviridae</taxon>
        <taxon>Chordopoxvirinae</taxon>
        <taxon>Yatapoxvirus</taxon>
        <taxon>Yatapoxvirus tanapox</taxon>
        <taxon>Tanapox virus</taxon>
    </lineage>
</organism>
<reference evidence="8 9" key="1">
    <citation type="journal article" date="2001" name="Virology">
        <title>The genome sequence of Yaba-like disease virus, a yatapoxvirus.</title>
        <authorList>
            <person name="Lee H.J."/>
            <person name="Essani K."/>
            <person name="Smith G.L."/>
        </authorList>
    </citation>
    <scope>NUCLEOTIDE SEQUENCE [LARGE SCALE GENOMIC DNA]</scope>
</reference>
<keyword evidence="3" id="KW-0426">Late protein</keyword>
<evidence type="ECO:0000256" key="6">
    <source>
        <dbReference type="ARBA" id="ARBA00034854"/>
    </source>
</evidence>
<evidence type="ECO:0000256" key="2">
    <source>
        <dbReference type="ARBA" id="ARBA00022844"/>
    </source>
</evidence>